<feature type="transmembrane region" description="Helical" evidence="1">
    <location>
        <begin position="70"/>
        <end position="91"/>
    </location>
</feature>
<dbReference type="Proteomes" id="UP001204439">
    <property type="component" value="Unassembled WGS sequence"/>
</dbReference>
<feature type="transmembrane region" description="Helical" evidence="1">
    <location>
        <begin position="41"/>
        <end position="58"/>
    </location>
</feature>
<evidence type="ECO:0000256" key="1">
    <source>
        <dbReference type="SAM" id="Phobius"/>
    </source>
</evidence>
<dbReference type="RefSeq" id="WP_228391696.1">
    <property type="nucleotide sequence ID" value="NZ_JAMXLT020000001.1"/>
</dbReference>
<keyword evidence="1" id="KW-1133">Transmembrane helix</keyword>
<keyword evidence="1" id="KW-0812">Transmembrane</keyword>
<accession>A0ABU4JCV7</accession>
<gene>
    <name evidence="2" type="ORF">NG800_001125</name>
</gene>
<keyword evidence="1" id="KW-0472">Membrane</keyword>
<reference evidence="2 3" key="1">
    <citation type="submission" date="2023-11" db="EMBL/GenBank/DDBJ databases">
        <title>First isolation, identification, and characterization of non-pathogenic Epilithonimonas ginsengisoli isolated from diseased farmed rainbow trout (Oncorhynchus mykiss) in Chile.</title>
        <authorList>
            <person name="Miranda C.D."/>
            <person name="Irgang R."/>
            <person name="Concha C."/>
            <person name="Rojas R."/>
            <person name="Avendano R."/>
        </authorList>
    </citation>
    <scope>NUCLEOTIDE SEQUENCE [LARGE SCALE GENOMIC DNA]</scope>
    <source>
        <strain evidence="2 3">FP99</strain>
    </source>
</reference>
<feature type="transmembrane region" description="Helical" evidence="1">
    <location>
        <begin position="12"/>
        <end position="29"/>
    </location>
</feature>
<name>A0ABU4JCV7_9FLAO</name>
<comment type="caution">
    <text evidence="2">The sequence shown here is derived from an EMBL/GenBank/DDBJ whole genome shotgun (WGS) entry which is preliminary data.</text>
</comment>
<protein>
    <submittedName>
        <fullName evidence="2">Uncharacterized protein</fullName>
    </submittedName>
</protein>
<keyword evidence="3" id="KW-1185">Reference proteome</keyword>
<evidence type="ECO:0000313" key="3">
    <source>
        <dbReference type="Proteomes" id="UP001204439"/>
    </source>
</evidence>
<sequence length="97" mass="10596">MMITQNQTPAFIYLSAAIILIAPFIAMQFTKEVNWTASDFLIMGTLLFTTALAVDLVLKKVKNFKSRLILVFGISALLILIWAEMAVGIFGSPIAGS</sequence>
<organism evidence="2 3">
    <name type="scientific">Epilithonimonas ginsengisoli</name>
    <dbReference type="NCBI Taxonomy" id="1245592"/>
    <lineage>
        <taxon>Bacteria</taxon>
        <taxon>Pseudomonadati</taxon>
        <taxon>Bacteroidota</taxon>
        <taxon>Flavobacteriia</taxon>
        <taxon>Flavobacteriales</taxon>
        <taxon>Weeksellaceae</taxon>
        <taxon>Chryseobacterium group</taxon>
        <taxon>Epilithonimonas</taxon>
    </lineage>
</organism>
<evidence type="ECO:0000313" key="2">
    <source>
        <dbReference type="EMBL" id="MDW8547491.1"/>
    </source>
</evidence>
<dbReference type="EMBL" id="JAMXLT020000001">
    <property type="protein sequence ID" value="MDW8547491.1"/>
    <property type="molecule type" value="Genomic_DNA"/>
</dbReference>
<proteinExistence type="predicted"/>